<dbReference type="EMBL" id="JAERTY010000007">
    <property type="protein sequence ID" value="MBL1409812.1"/>
    <property type="molecule type" value="Genomic_DNA"/>
</dbReference>
<dbReference type="NCBIfam" id="TIGR02937">
    <property type="entry name" value="sigma70-ECF"/>
    <property type="match status" value="1"/>
</dbReference>
<evidence type="ECO:0000256" key="2">
    <source>
        <dbReference type="ARBA" id="ARBA00023015"/>
    </source>
</evidence>
<dbReference type="Pfam" id="PF08281">
    <property type="entry name" value="Sigma70_r4_2"/>
    <property type="match status" value="1"/>
</dbReference>
<dbReference type="NCBIfam" id="TIGR02985">
    <property type="entry name" value="Sig70_bacteroi1"/>
    <property type="match status" value="1"/>
</dbReference>
<dbReference type="CDD" id="cd06171">
    <property type="entry name" value="Sigma70_r4"/>
    <property type="match status" value="1"/>
</dbReference>
<keyword evidence="2" id="KW-0805">Transcription regulation</keyword>
<dbReference type="InterPro" id="IPR013324">
    <property type="entry name" value="RNA_pol_sigma_r3/r4-like"/>
</dbReference>
<dbReference type="PANTHER" id="PTHR43133:SF46">
    <property type="entry name" value="RNA POLYMERASE SIGMA-70 FACTOR ECF SUBFAMILY"/>
    <property type="match status" value="1"/>
</dbReference>
<dbReference type="Proteomes" id="UP000625283">
    <property type="component" value="Unassembled WGS sequence"/>
</dbReference>
<dbReference type="RefSeq" id="WP_202103526.1">
    <property type="nucleotide sequence ID" value="NZ_JAERTY010000007.1"/>
</dbReference>
<dbReference type="SUPFAM" id="SSF88659">
    <property type="entry name" value="Sigma3 and sigma4 domains of RNA polymerase sigma factors"/>
    <property type="match status" value="1"/>
</dbReference>
<sequence>MKNDQEELKALQLAIADRDEMAFRQFFERFFNPLVNYAFTYTLDRTMAEDIVSELMLVIWSMEDKLNEIKNIQHYIYKATKNRSLNACAKKPTYQHKATAQEDSAYLSPENILISKESHLEIQKAIENLPPKCRTVFILIRDNQMSYKEVADLLDISVHTVNRHLQDALKKLHNKLIK</sequence>
<evidence type="ECO:0000313" key="8">
    <source>
        <dbReference type="Proteomes" id="UP000625283"/>
    </source>
</evidence>
<proteinExistence type="inferred from homology"/>
<keyword evidence="8" id="KW-1185">Reference proteome</keyword>
<dbReference type="Gene3D" id="1.10.10.10">
    <property type="entry name" value="Winged helix-like DNA-binding domain superfamily/Winged helix DNA-binding domain"/>
    <property type="match status" value="1"/>
</dbReference>
<dbReference type="InterPro" id="IPR014327">
    <property type="entry name" value="RNA_pol_sigma70_bacteroid"/>
</dbReference>
<evidence type="ECO:0000256" key="4">
    <source>
        <dbReference type="ARBA" id="ARBA00023163"/>
    </source>
</evidence>
<dbReference type="InterPro" id="IPR039425">
    <property type="entry name" value="RNA_pol_sigma-70-like"/>
</dbReference>
<reference evidence="7 8" key="1">
    <citation type="submission" date="2021-01" db="EMBL/GenBank/DDBJ databases">
        <title>C459-1 draft genome sequence.</title>
        <authorList>
            <person name="Zhang X.-F."/>
        </authorList>
    </citation>
    <scope>NUCLEOTIDE SEQUENCE [LARGE SCALE GENOMIC DNA]</scope>
    <source>
        <strain evidence="8">C459-1</strain>
    </source>
</reference>
<gene>
    <name evidence="7" type="ORF">JKG61_13705</name>
</gene>
<comment type="caution">
    <text evidence="7">The sequence shown here is derived from an EMBL/GenBank/DDBJ whole genome shotgun (WGS) entry which is preliminary data.</text>
</comment>
<evidence type="ECO:0000259" key="5">
    <source>
        <dbReference type="Pfam" id="PF04542"/>
    </source>
</evidence>
<dbReference type="InterPro" id="IPR013325">
    <property type="entry name" value="RNA_pol_sigma_r2"/>
</dbReference>
<dbReference type="InterPro" id="IPR007627">
    <property type="entry name" value="RNA_pol_sigma70_r2"/>
</dbReference>
<evidence type="ECO:0000259" key="6">
    <source>
        <dbReference type="Pfam" id="PF08281"/>
    </source>
</evidence>
<organism evidence="7 8">
    <name type="scientific">Sphingobacterium faecale</name>
    <dbReference type="NCBI Taxonomy" id="2803775"/>
    <lineage>
        <taxon>Bacteria</taxon>
        <taxon>Pseudomonadati</taxon>
        <taxon>Bacteroidota</taxon>
        <taxon>Sphingobacteriia</taxon>
        <taxon>Sphingobacteriales</taxon>
        <taxon>Sphingobacteriaceae</taxon>
        <taxon>Sphingobacterium</taxon>
    </lineage>
</organism>
<dbReference type="PANTHER" id="PTHR43133">
    <property type="entry name" value="RNA POLYMERASE ECF-TYPE SIGMA FACTO"/>
    <property type="match status" value="1"/>
</dbReference>
<evidence type="ECO:0000256" key="3">
    <source>
        <dbReference type="ARBA" id="ARBA00023082"/>
    </source>
</evidence>
<dbReference type="Pfam" id="PF04542">
    <property type="entry name" value="Sigma70_r2"/>
    <property type="match status" value="1"/>
</dbReference>
<protein>
    <submittedName>
        <fullName evidence="7">RNA polymerase sigma-70 factor</fullName>
    </submittedName>
</protein>
<feature type="domain" description="RNA polymerase sigma-70 region 2" evidence="5">
    <location>
        <begin position="27"/>
        <end position="90"/>
    </location>
</feature>
<dbReference type="Gene3D" id="1.10.1740.10">
    <property type="match status" value="1"/>
</dbReference>
<dbReference type="InterPro" id="IPR013249">
    <property type="entry name" value="RNA_pol_sigma70_r4_t2"/>
</dbReference>
<evidence type="ECO:0000256" key="1">
    <source>
        <dbReference type="ARBA" id="ARBA00010641"/>
    </source>
</evidence>
<evidence type="ECO:0000313" key="7">
    <source>
        <dbReference type="EMBL" id="MBL1409812.1"/>
    </source>
</evidence>
<dbReference type="InterPro" id="IPR036388">
    <property type="entry name" value="WH-like_DNA-bd_sf"/>
</dbReference>
<accession>A0ABS1R547</accession>
<keyword evidence="4" id="KW-0804">Transcription</keyword>
<feature type="domain" description="RNA polymerase sigma factor 70 region 4 type 2" evidence="6">
    <location>
        <begin position="120"/>
        <end position="172"/>
    </location>
</feature>
<comment type="similarity">
    <text evidence="1">Belongs to the sigma-70 factor family. ECF subfamily.</text>
</comment>
<dbReference type="InterPro" id="IPR014284">
    <property type="entry name" value="RNA_pol_sigma-70_dom"/>
</dbReference>
<name>A0ABS1R547_9SPHI</name>
<keyword evidence="3" id="KW-0731">Sigma factor</keyword>
<dbReference type="SUPFAM" id="SSF88946">
    <property type="entry name" value="Sigma2 domain of RNA polymerase sigma factors"/>
    <property type="match status" value="1"/>
</dbReference>